<feature type="compositionally biased region" description="Basic residues" evidence="1">
    <location>
        <begin position="76"/>
        <end position="101"/>
    </location>
</feature>
<dbReference type="Gene3D" id="1.10.10.2830">
    <property type="match status" value="1"/>
</dbReference>
<evidence type="ECO:0000256" key="1">
    <source>
        <dbReference type="SAM" id="MobiDB-lite"/>
    </source>
</evidence>
<comment type="caution">
    <text evidence="2">The sequence shown here is derived from an EMBL/GenBank/DDBJ whole genome shotgun (WGS) entry which is preliminary data.</text>
</comment>
<keyword evidence="3" id="KW-1185">Reference proteome</keyword>
<dbReference type="Proteomes" id="UP001596413">
    <property type="component" value="Unassembled WGS sequence"/>
</dbReference>
<name>A0ABW2GDS3_9ACTN</name>
<evidence type="ECO:0000313" key="3">
    <source>
        <dbReference type="Proteomes" id="UP001596413"/>
    </source>
</evidence>
<reference evidence="3" key="1">
    <citation type="journal article" date="2019" name="Int. J. Syst. Evol. Microbiol.">
        <title>The Global Catalogue of Microorganisms (GCM) 10K type strain sequencing project: providing services to taxonomists for standard genome sequencing and annotation.</title>
        <authorList>
            <consortium name="The Broad Institute Genomics Platform"/>
            <consortium name="The Broad Institute Genome Sequencing Center for Infectious Disease"/>
            <person name="Wu L."/>
            <person name="Ma J."/>
        </authorList>
    </citation>
    <scope>NUCLEOTIDE SEQUENCE [LARGE SCALE GENOMIC DNA]</scope>
    <source>
        <strain evidence="3">CGMCC 1.13681</strain>
    </source>
</reference>
<sequence length="114" mass="12824">MDDVQVLVNGISENLGRADMTVMEEAQAYADLVGFEYAPERIGEMFGKSAEYAKWRMGLPNLTTSIARGGRTRTGSSRRRSCRRRRRGSSPRLVGRRRARPTKSSGPTACWRSR</sequence>
<feature type="region of interest" description="Disordered" evidence="1">
    <location>
        <begin position="64"/>
        <end position="114"/>
    </location>
</feature>
<protein>
    <submittedName>
        <fullName evidence="2">Uncharacterized protein</fullName>
    </submittedName>
</protein>
<accession>A0ABW2GDS3</accession>
<organism evidence="2 3">
    <name type="scientific">Streptomyces polyrhachis</name>
    <dbReference type="NCBI Taxonomy" id="1282885"/>
    <lineage>
        <taxon>Bacteria</taxon>
        <taxon>Bacillati</taxon>
        <taxon>Actinomycetota</taxon>
        <taxon>Actinomycetes</taxon>
        <taxon>Kitasatosporales</taxon>
        <taxon>Streptomycetaceae</taxon>
        <taxon>Streptomyces</taxon>
    </lineage>
</organism>
<evidence type="ECO:0000313" key="2">
    <source>
        <dbReference type="EMBL" id="MFC7218848.1"/>
    </source>
</evidence>
<dbReference type="RefSeq" id="WP_386414314.1">
    <property type="nucleotide sequence ID" value="NZ_JBHSZO010000015.1"/>
</dbReference>
<dbReference type="EMBL" id="JBHSZO010000015">
    <property type="protein sequence ID" value="MFC7218848.1"/>
    <property type="molecule type" value="Genomic_DNA"/>
</dbReference>
<gene>
    <name evidence="2" type="ORF">ACFQLX_11815</name>
</gene>
<dbReference type="SUPFAM" id="SSF109709">
    <property type="entry name" value="KorB DNA-binding domain-like"/>
    <property type="match status" value="1"/>
</dbReference>
<proteinExistence type="predicted"/>